<reference evidence="1 2" key="1">
    <citation type="submission" date="2018-11" db="EMBL/GenBank/DDBJ databases">
        <title>Sequencing the genomes of 1000 actinobacteria strains.</title>
        <authorList>
            <person name="Klenk H.-P."/>
        </authorList>
    </citation>
    <scope>NUCLEOTIDE SEQUENCE [LARGE SCALE GENOMIC DNA]</scope>
    <source>
        <strain evidence="1 2">DSM 43634</strain>
    </source>
</reference>
<evidence type="ECO:0000313" key="2">
    <source>
        <dbReference type="Proteomes" id="UP000271683"/>
    </source>
</evidence>
<evidence type="ECO:0000313" key="1">
    <source>
        <dbReference type="EMBL" id="ROP30630.1"/>
    </source>
</evidence>
<comment type="caution">
    <text evidence="1">The sequence shown here is derived from an EMBL/GenBank/DDBJ whole genome shotgun (WGS) entry which is preliminary data.</text>
</comment>
<organism evidence="1 2">
    <name type="scientific">Couchioplanes caeruleus</name>
    <dbReference type="NCBI Taxonomy" id="56438"/>
    <lineage>
        <taxon>Bacteria</taxon>
        <taxon>Bacillati</taxon>
        <taxon>Actinomycetota</taxon>
        <taxon>Actinomycetes</taxon>
        <taxon>Micromonosporales</taxon>
        <taxon>Micromonosporaceae</taxon>
        <taxon>Couchioplanes</taxon>
    </lineage>
</organism>
<dbReference type="Proteomes" id="UP000271683">
    <property type="component" value="Unassembled WGS sequence"/>
</dbReference>
<dbReference type="AlphaFoldDB" id="A0A3N1GK84"/>
<name>A0A3N1GK84_9ACTN</name>
<dbReference type="EMBL" id="RJKL01000001">
    <property type="protein sequence ID" value="ROP30630.1"/>
    <property type="molecule type" value="Genomic_DNA"/>
</dbReference>
<protein>
    <submittedName>
        <fullName evidence="1">Uncharacterized protein</fullName>
    </submittedName>
</protein>
<proteinExistence type="predicted"/>
<gene>
    <name evidence="1" type="ORF">EDD30_3488</name>
</gene>
<sequence length="143" mass="15798">MMMVVAALLALLFLPCAVAIVACADALPWRRLRTRGGRDVHALRRLDRRLNADGPLAPPPVSRPGVEELAADLRRLARQRRGGPTVESAAWLAAVMRAYDHRLSLASEALGLPHHLAVLDGMDLDLERMRVEEELRAAGMRLR</sequence>
<accession>A0A3N1GK84</accession>
<dbReference type="OrthoDB" id="3381124at2"/>